<dbReference type="GO" id="GO:0006412">
    <property type="term" value="P:translation"/>
    <property type="evidence" value="ECO:0007669"/>
    <property type="project" value="InterPro"/>
</dbReference>
<dbReference type="InterPro" id="IPR001209">
    <property type="entry name" value="Ribosomal_uS14"/>
</dbReference>
<dbReference type="GO" id="GO:0003735">
    <property type="term" value="F:structural constituent of ribosome"/>
    <property type="evidence" value="ECO:0007669"/>
    <property type="project" value="InterPro"/>
</dbReference>
<dbReference type="GO" id="GO:0005763">
    <property type="term" value="C:mitochondrial small ribosomal subunit"/>
    <property type="evidence" value="ECO:0007669"/>
    <property type="project" value="TreeGrafter"/>
</dbReference>
<organism evidence="4 5">
    <name type="scientific">Calicophoron daubneyi</name>
    <name type="common">Rumen fluke</name>
    <name type="synonym">Paramphistomum daubneyi</name>
    <dbReference type="NCBI Taxonomy" id="300641"/>
    <lineage>
        <taxon>Eukaryota</taxon>
        <taxon>Metazoa</taxon>
        <taxon>Spiralia</taxon>
        <taxon>Lophotrochozoa</taxon>
        <taxon>Platyhelminthes</taxon>
        <taxon>Trematoda</taxon>
        <taxon>Digenea</taxon>
        <taxon>Plagiorchiida</taxon>
        <taxon>Pronocephalata</taxon>
        <taxon>Paramphistomoidea</taxon>
        <taxon>Paramphistomidae</taxon>
        <taxon>Calicophoron</taxon>
    </lineage>
</organism>
<sequence>MSRATQLLSRVSYGLKASFSVLAQNLRFLSVLPKIPPSVLYEHHYTPFKTPEHHSNAQVESMLKEQLCGYPPYQARKIRLGFQDARMVRDYKRRQVSAHFSALRQRLNAIRKNTILPTTIRDQATAQITSLPRDSNWTRILSRCVVTSRRRGCKVRWKVSRIIWRLYADYNKMSGVLWGCWSSNTKSIRRHMLWPPPHKMSVEQYVQKYYKNLAD</sequence>
<keyword evidence="2" id="KW-0689">Ribosomal protein</keyword>
<dbReference type="PANTHER" id="PTHR19836">
    <property type="entry name" value="30S RIBOSOMAL PROTEIN S14"/>
    <property type="match status" value="1"/>
</dbReference>
<evidence type="ECO:0000256" key="3">
    <source>
        <dbReference type="ARBA" id="ARBA00023274"/>
    </source>
</evidence>
<evidence type="ECO:0000256" key="2">
    <source>
        <dbReference type="ARBA" id="ARBA00022980"/>
    </source>
</evidence>
<gene>
    <name evidence="4" type="ORF">CDAUBV1_LOCUS7472</name>
</gene>
<name>A0AAV2T9U4_CALDB</name>
<dbReference type="Gene3D" id="1.10.287.1480">
    <property type="match status" value="1"/>
</dbReference>
<comment type="caution">
    <text evidence="4">The sequence shown here is derived from an EMBL/GenBank/DDBJ whole genome shotgun (WGS) entry which is preliminary data.</text>
</comment>
<dbReference type="Proteomes" id="UP001497525">
    <property type="component" value="Unassembled WGS sequence"/>
</dbReference>
<dbReference type="AlphaFoldDB" id="A0AAV2T9U4"/>
<evidence type="ECO:0000313" key="4">
    <source>
        <dbReference type="EMBL" id="CAL5134262.1"/>
    </source>
</evidence>
<evidence type="ECO:0008006" key="6">
    <source>
        <dbReference type="Google" id="ProtNLM"/>
    </source>
</evidence>
<evidence type="ECO:0000313" key="5">
    <source>
        <dbReference type="Proteomes" id="UP001497525"/>
    </source>
</evidence>
<dbReference type="EMBL" id="CAXLJL010000190">
    <property type="protein sequence ID" value="CAL5134262.1"/>
    <property type="molecule type" value="Genomic_DNA"/>
</dbReference>
<dbReference type="PANTHER" id="PTHR19836:SF19">
    <property type="entry name" value="SMALL RIBOSOMAL SUBUNIT PROTEIN US14M"/>
    <property type="match status" value="1"/>
</dbReference>
<evidence type="ECO:0000256" key="1">
    <source>
        <dbReference type="ARBA" id="ARBA00009083"/>
    </source>
</evidence>
<proteinExistence type="inferred from homology"/>
<dbReference type="Pfam" id="PF00253">
    <property type="entry name" value="Ribosomal_S14"/>
    <property type="match status" value="1"/>
</dbReference>
<dbReference type="SUPFAM" id="SSF57716">
    <property type="entry name" value="Glucocorticoid receptor-like (DNA-binding domain)"/>
    <property type="match status" value="1"/>
</dbReference>
<accession>A0AAV2T9U4</accession>
<keyword evidence="3" id="KW-0687">Ribonucleoprotein</keyword>
<protein>
    <recommendedName>
        <fullName evidence="6">Mitochondrial ribosomal protein S14</fullName>
    </recommendedName>
</protein>
<comment type="similarity">
    <text evidence="1">Belongs to the universal ribosomal protein uS14 family.</text>
</comment>
<reference evidence="4" key="1">
    <citation type="submission" date="2024-06" db="EMBL/GenBank/DDBJ databases">
        <authorList>
            <person name="Liu X."/>
            <person name="Lenzi L."/>
            <person name="Haldenby T S."/>
            <person name="Uol C."/>
        </authorList>
    </citation>
    <scope>NUCLEOTIDE SEQUENCE</scope>
</reference>